<dbReference type="PANTHER" id="PTHR38011:SF7">
    <property type="entry name" value="2,5-DIAMINO-6-RIBOSYLAMINO-4(3H)-PYRIMIDINONE 5'-PHOSPHATE REDUCTASE"/>
    <property type="match status" value="1"/>
</dbReference>
<dbReference type="PANTHER" id="PTHR38011">
    <property type="entry name" value="DIHYDROFOLATE REDUCTASE FAMILY PROTEIN (AFU_ORTHOLOGUE AFUA_8G06820)"/>
    <property type="match status" value="1"/>
</dbReference>
<keyword evidence="3" id="KW-0560">Oxidoreductase</keyword>
<sequence length="238" mass="24537">MTGTATTAESVAAELVGPFRAHRGRPHVVLKYAQTLDGRIAAVGGDSKWISCEPERAVSHAVRARCDAVVVGSGTAVRDDPRLDVRLVPGESPLRVVIDSTLRTPTGAQVLSGPPDTVLITTARASAADRERISRAGAGIREVPAAPGGVDLPAALAVLHAEGIRSVMVEGGARLLTALLAAELADRIVVGIAPRIIGTGVEAIGDLGVHRVADGIALRRACLHSVEDDVLVAYDVLG</sequence>
<dbReference type="SUPFAM" id="SSF53597">
    <property type="entry name" value="Dihydrofolate reductase-like"/>
    <property type="match status" value="1"/>
</dbReference>
<dbReference type="RefSeq" id="WP_085915183.1">
    <property type="nucleotide sequence ID" value="NZ_AP018920.1"/>
</dbReference>
<protein>
    <submittedName>
        <fullName evidence="5">Riboflavin biosynthesis protein RibD</fullName>
    </submittedName>
</protein>
<dbReference type="InterPro" id="IPR011549">
    <property type="entry name" value="RibD_C"/>
</dbReference>
<dbReference type="Proteomes" id="UP000194360">
    <property type="component" value="Unassembled WGS sequence"/>
</dbReference>
<dbReference type="InterPro" id="IPR050765">
    <property type="entry name" value="Riboflavin_Biosynth_HTPR"/>
</dbReference>
<dbReference type="InterPro" id="IPR024072">
    <property type="entry name" value="DHFR-like_dom_sf"/>
</dbReference>
<evidence type="ECO:0000256" key="2">
    <source>
        <dbReference type="ARBA" id="ARBA00022857"/>
    </source>
</evidence>
<dbReference type="Pfam" id="PF01872">
    <property type="entry name" value="RibD_C"/>
    <property type="match status" value="1"/>
</dbReference>
<accession>A0A1Y2MNX4</accession>
<name>A0A1Y2MNX4_PSEAH</name>
<dbReference type="AlphaFoldDB" id="A0A1Y2MNX4"/>
<evidence type="ECO:0000313" key="5">
    <source>
        <dbReference type="EMBL" id="OSY36945.1"/>
    </source>
</evidence>
<dbReference type="GO" id="GO:0009231">
    <property type="term" value="P:riboflavin biosynthetic process"/>
    <property type="evidence" value="ECO:0007669"/>
    <property type="project" value="UniProtKB-UniPathway"/>
</dbReference>
<keyword evidence="6" id="KW-1185">Reference proteome</keyword>
<organism evidence="5 6">
    <name type="scientific">Pseudonocardia autotrophica</name>
    <name type="common">Amycolata autotrophica</name>
    <name type="synonym">Nocardia autotrophica</name>
    <dbReference type="NCBI Taxonomy" id="2074"/>
    <lineage>
        <taxon>Bacteria</taxon>
        <taxon>Bacillati</taxon>
        <taxon>Actinomycetota</taxon>
        <taxon>Actinomycetes</taxon>
        <taxon>Pseudonocardiales</taxon>
        <taxon>Pseudonocardiaceae</taxon>
        <taxon>Pseudonocardia</taxon>
    </lineage>
</organism>
<comment type="caution">
    <text evidence="5">The sequence shown here is derived from an EMBL/GenBank/DDBJ whole genome shotgun (WGS) entry which is preliminary data.</text>
</comment>
<evidence type="ECO:0000313" key="6">
    <source>
        <dbReference type="Proteomes" id="UP000194360"/>
    </source>
</evidence>
<feature type="domain" description="Bacterial bifunctional deaminase-reductase C-terminal" evidence="4">
    <location>
        <begin position="26"/>
        <end position="216"/>
    </location>
</feature>
<dbReference type="NCBIfam" id="TIGR00227">
    <property type="entry name" value="ribD_Cterm"/>
    <property type="match status" value="1"/>
</dbReference>
<keyword evidence="2" id="KW-0521">NADP</keyword>
<dbReference type="STRING" id="2074.BG845_05028"/>
<dbReference type="OrthoDB" id="9800865at2"/>
<comment type="pathway">
    <text evidence="1">Cofactor biosynthesis; riboflavin biosynthesis.</text>
</comment>
<dbReference type="GO" id="GO:0008703">
    <property type="term" value="F:5-amino-6-(5-phosphoribosylamino)uracil reductase activity"/>
    <property type="evidence" value="ECO:0007669"/>
    <property type="project" value="InterPro"/>
</dbReference>
<gene>
    <name evidence="5" type="primary">ribD_2</name>
    <name evidence="5" type="ORF">BG845_05028</name>
</gene>
<dbReference type="EMBL" id="MIGB01000034">
    <property type="protein sequence ID" value="OSY36945.1"/>
    <property type="molecule type" value="Genomic_DNA"/>
</dbReference>
<dbReference type="UniPathway" id="UPA00275"/>
<dbReference type="InterPro" id="IPR002734">
    <property type="entry name" value="RibDG_C"/>
</dbReference>
<evidence type="ECO:0000256" key="1">
    <source>
        <dbReference type="ARBA" id="ARBA00005104"/>
    </source>
</evidence>
<proteinExistence type="predicted"/>
<dbReference type="GO" id="GO:0050661">
    <property type="term" value="F:NADP binding"/>
    <property type="evidence" value="ECO:0007669"/>
    <property type="project" value="InterPro"/>
</dbReference>
<dbReference type="Gene3D" id="3.40.430.10">
    <property type="entry name" value="Dihydrofolate Reductase, subunit A"/>
    <property type="match status" value="1"/>
</dbReference>
<evidence type="ECO:0000256" key="3">
    <source>
        <dbReference type="ARBA" id="ARBA00023002"/>
    </source>
</evidence>
<evidence type="ECO:0000259" key="4">
    <source>
        <dbReference type="Pfam" id="PF01872"/>
    </source>
</evidence>
<reference evidence="5 6" key="1">
    <citation type="submission" date="2016-09" db="EMBL/GenBank/DDBJ databases">
        <title>Pseudonocardia autotrophica DSM535, a candidate organism with high potential of specific P450 cytochromes.</title>
        <authorList>
            <person name="Grumaz C."/>
            <person name="Vainshtein Y."/>
            <person name="Kirstahler P."/>
            <person name="Sohn K."/>
        </authorList>
    </citation>
    <scope>NUCLEOTIDE SEQUENCE [LARGE SCALE GENOMIC DNA]</scope>
    <source>
        <strain evidence="5 6">DSM 535</strain>
    </source>
</reference>